<protein>
    <submittedName>
        <fullName evidence="2">Uncharacterized protein</fullName>
    </submittedName>
</protein>
<feature type="region of interest" description="Disordered" evidence="1">
    <location>
        <begin position="85"/>
        <end position="111"/>
    </location>
</feature>
<feature type="compositionally biased region" description="Pro residues" evidence="1">
    <location>
        <begin position="346"/>
        <end position="372"/>
    </location>
</feature>
<feature type="region of interest" description="Disordered" evidence="1">
    <location>
        <begin position="225"/>
        <end position="261"/>
    </location>
</feature>
<organism evidence="2 3">
    <name type="scientific">Lentinula aff. detonsa</name>
    <dbReference type="NCBI Taxonomy" id="2804958"/>
    <lineage>
        <taxon>Eukaryota</taxon>
        <taxon>Fungi</taxon>
        <taxon>Dikarya</taxon>
        <taxon>Basidiomycota</taxon>
        <taxon>Agaricomycotina</taxon>
        <taxon>Agaricomycetes</taxon>
        <taxon>Agaricomycetidae</taxon>
        <taxon>Agaricales</taxon>
        <taxon>Marasmiineae</taxon>
        <taxon>Omphalotaceae</taxon>
        <taxon>Lentinula</taxon>
    </lineage>
</organism>
<sequence>MSVTFSLSEFTELVSTALEIDTSLHSELSSLAAFPPSPPSPPSYSTANAKPFPSLPITFKSSPSSPRVLRKIKSFLTYGSGRFNQSASPPLPTSRFEPLTASSEPSSPLKPIPTISLLDQKAQLRSDAAVFVPYLPLADRHERFGNNASIFSRHGSDCGSSITPPREASDSGHFTFSKLLPTPPRSPTRRRASFSSSGSYSQDTESAASCSNLVRLSASTTTIKSKHSSLSSYDTSSSFQNQTDLSSNSSVQSHTLDTSNLDPFAKGRVQVVTRRTSAGSSYGSSSIYSSNLIHPFSSSHPAQSTLPVHADSSHEEVAAEDHHHSLSSSALTSKSSKRRKRISPPKQKPAPTYPLPLPPRSKPPTGPLPPIPIDTLCSSFAGSDGLPSPPNTPPGSVHEASVLSTRQSEKDWTLGLPYTSDEDIHDLRRIAHGAGLSRRKEVMPRRKSSRLAINEESSMLPRTQESTQLLSLARRRTNLKPIGHKRKGSPFPLTLAPLDSGLSPSVTLDPLRVYSASTTAASSASSSLFSSDSDTSDDPLKNAHRRREMMAREPAGMILGRRGFPVPLSTAPVAAPINSDLGPDEDIDIETPMQSPITPTFGRFAIPQAQVSVPRNRNTVSPSLKTKTDGSRKPVLQSVVMVSLDPFETSDSESLTSGEETTYWSARSSIDSINDSLEW</sequence>
<proteinExistence type="predicted"/>
<feature type="compositionally biased region" description="Polar residues" evidence="1">
    <location>
        <begin position="239"/>
        <end position="261"/>
    </location>
</feature>
<dbReference type="EMBL" id="MU793549">
    <property type="protein sequence ID" value="KAJ3781521.1"/>
    <property type="molecule type" value="Genomic_DNA"/>
</dbReference>
<name>A0AA38KP61_9AGAR</name>
<comment type="caution">
    <text evidence="2">The sequence shown here is derived from an EMBL/GenBank/DDBJ whole genome shotgun (WGS) entry which is preliminary data.</text>
</comment>
<evidence type="ECO:0000256" key="1">
    <source>
        <dbReference type="SAM" id="MobiDB-lite"/>
    </source>
</evidence>
<keyword evidence="3" id="KW-1185">Reference proteome</keyword>
<reference evidence="2" key="1">
    <citation type="submission" date="2022-08" db="EMBL/GenBank/DDBJ databases">
        <authorList>
            <consortium name="DOE Joint Genome Institute"/>
            <person name="Min B."/>
            <person name="Riley R."/>
            <person name="Sierra-Patev S."/>
            <person name="Naranjo-Ortiz M."/>
            <person name="Looney B."/>
            <person name="Konkel Z."/>
            <person name="Slot J.C."/>
            <person name="Sakamoto Y."/>
            <person name="Steenwyk J.L."/>
            <person name="Rokas A."/>
            <person name="Carro J."/>
            <person name="Camarero S."/>
            <person name="Ferreira P."/>
            <person name="Molpeceres G."/>
            <person name="Ruiz-Duenas F.J."/>
            <person name="Serrano A."/>
            <person name="Henrissat B."/>
            <person name="Drula E."/>
            <person name="Hughes K.W."/>
            <person name="Mata J.L."/>
            <person name="Ishikawa N.K."/>
            <person name="Vargas-Isla R."/>
            <person name="Ushijima S."/>
            <person name="Smith C.A."/>
            <person name="Ahrendt S."/>
            <person name="Andreopoulos W."/>
            <person name="He G."/>
            <person name="Labutti K."/>
            <person name="Lipzen A."/>
            <person name="Ng V."/>
            <person name="Sandor L."/>
            <person name="Barry K."/>
            <person name="Martinez A.T."/>
            <person name="Xiao Y."/>
            <person name="Gibbons J.G."/>
            <person name="Terashima K."/>
            <person name="Hibbett D.S."/>
            <person name="Grigoriev I.V."/>
        </authorList>
    </citation>
    <scope>NUCLEOTIDE SEQUENCE</scope>
    <source>
        <strain evidence="2">TFB10291</strain>
    </source>
</reference>
<evidence type="ECO:0000313" key="3">
    <source>
        <dbReference type="Proteomes" id="UP001163798"/>
    </source>
</evidence>
<dbReference type="AlphaFoldDB" id="A0AA38KP61"/>
<feature type="region of interest" description="Disordered" evidence="1">
    <location>
        <begin position="155"/>
        <end position="204"/>
    </location>
</feature>
<gene>
    <name evidence="2" type="ORF">GGU10DRAFT_437248</name>
</gene>
<feature type="compositionally biased region" description="Basic and acidic residues" evidence="1">
    <location>
        <begin position="311"/>
        <end position="324"/>
    </location>
</feature>
<feature type="region of interest" description="Disordered" evidence="1">
    <location>
        <begin position="299"/>
        <end position="409"/>
    </location>
</feature>
<feature type="compositionally biased region" description="Low complexity" evidence="1">
    <location>
        <begin position="225"/>
        <end position="238"/>
    </location>
</feature>
<evidence type="ECO:0000313" key="2">
    <source>
        <dbReference type="EMBL" id="KAJ3781521.1"/>
    </source>
</evidence>
<dbReference type="Proteomes" id="UP001163798">
    <property type="component" value="Unassembled WGS sequence"/>
</dbReference>
<accession>A0AA38KP61</accession>